<dbReference type="Pfam" id="PF08220">
    <property type="entry name" value="HTH_DeoR"/>
    <property type="match status" value="1"/>
</dbReference>
<dbReference type="AlphaFoldDB" id="A0A0D1W684"/>
<dbReference type="EMBL" id="LGUG01000004">
    <property type="protein sequence ID" value="KON96051.1"/>
    <property type="molecule type" value="Genomic_DNA"/>
</dbReference>
<keyword evidence="2" id="KW-0804">Transcription</keyword>
<evidence type="ECO:0000313" key="7">
    <source>
        <dbReference type="Proteomes" id="UP000182836"/>
    </source>
</evidence>
<keyword evidence="6" id="KW-1185">Reference proteome</keyword>
<dbReference type="Gene3D" id="1.10.10.10">
    <property type="entry name" value="Winged helix-like DNA-binding domain superfamily/Winged helix DNA-binding domain"/>
    <property type="match status" value="1"/>
</dbReference>
<gene>
    <name evidence="4" type="ORF">AF333_11695</name>
    <name evidence="5" type="ORF">SAMN04487909_12651</name>
</gene>
<dbReference type="STRING" id="47500.AF333_11695"/>
<dbReference type="Proteomes" id="UP000037269">
    <property type="component" value="Unassembled WGS sequence"/>
</dbReference>
<dbReference type="GO" id="GO:0003700">
    <property type="term" value="F:DNA-binding transcription factor activity"/>
    <property type="evidence" value="ECO:0007669"/>
    <property type="project" value="InterPro"/>
</dbReference>
<dbReference type="PROSITE" id="PS51000">
    <property type="entry name" value="HTH_DEOR_2"/>
    <property type="match status" value="1"/>
</dbReference>
<evidence type="ECO:0000313" key="5">
    <source>
        <dbReference type="EMBL" id="SDJ71917.1"/>
    </source>
</evidence>
<name>A0A0D1W684_ANEMI</name>
<reference evidence="5 7" key="2">
    <citation type="submission" date="2016-10" db="EMBL/GenBank/DDBJ databases">
        <authorList>
            <person name="de Groot N.N."/>
        </authorList>
    </citation>
    <scope>NUCLEOTIDE SEQUENCE [LARGE SCALE GENOMIC DNA]</scope>
    <source>
        <strain evidence="5 7">DSM 2895</strain>
    </source>
</reference>
<evidence type="ECO:0000256" key="1">
    <source>
        <dbReference type="ARBA" id="ARBA00023015"/>
    </source>
</evidence>
<dbReference type="RefSeq" id="WP_043066950.1">
    <property type="nucleotide sequence ID" value="NZ_BJOA01000084.1"/>
</dbReference>
<dbReference type="Proteomes" id="UP000182836">
    <property type="component" value="Unassembled WGS sequence"/>
</dbReference>
<protein>
    <submittedName>
        <fullName evidence="4">Cytochrome C</fullName>
    </submittedName>
    <submittedName>
        <fullName evidence="5">Transcriptional regulator, DeoR family</fullName>
    </submittedName>
</protein>
<dbReference type="InterPro" id="IPR050313">
    <property type="entry name" value="Carb_Metab_HTH_regulators"/>
</dbReference>
<dbReference type="Pfam" id="PF00455">
    <property type="entry name" value="DeoRC"/>
    <property type="match status" value="1"/>
</dbReference>
<dbReference type="SUPFAM" id="SSF100950">
    <property type="entry name" value="NagB/RpiA/CoA transferase-like"/>
    <property type="match status" value="1"/>
</dbReference>
<proteinExistence type="predicted"/>
<evidence type="ECO:0000313" key="6">
    <source>
        <dbReference type="Proteomes" id="UP000037269"/>
    </source>
</evidence>
<dbReference type="InterPro" id="IPR036390">
    <property type="entry name" value="WH_DNA-bd_sf"/>
</dbReference>
<dbReference type="InterPro" id="IPR001034">
    <property type="entry name" value="DeoR_HTH"/>
</dbReference>
<accession>A0A0D1W684</accession>
<dbReference type="InterPro" id="IPR014036">
    <property type="entry name" value="DeoR-like_C"/>
</dbReference>
<reference evidence="4 6" key="1">
    <citation type="submission" date="2015-07" db="EMBL/GenBank/DDBJ databases">
        <title>Fjat-14205 dsm 2895.</title>
        <authorList>
            <person name="Liu B."/>
            <person name="Wang J."/>
            <person name="Zhu Y."/>
            <person name="Liu G."/>
            <person name="Chen Q."/>
            <person name="Chen Z."/>
            <person name="Lan J."/>
            <person name="Che J."/>
            <person name="Ge C."/>
            <person name="Shi H."/>
            <person name="Pan Z."/>
            <person name="Liu X."/>
        </authorList>
    </citation>
    <scope>NUCLEOTIDE SEQUENCE [LARGE SCALE GENOMIC DNA]</scope>
    <source>
        <strain evidence="4 6">DSM 2895</strain>
    </source>
</reference>
<organism evidence="4 6">
    <name type="scientific">Aneurinibacillus migulanus</name>
    <name type="common">Bacillus migulanus</name>
    <dbReference type="NCBI Taxonomy" id="47500"/>
    <lineage>
        <taxon>Bacteria</taxon>
        <taxon>Bacillati</taxon>
        <taxon>Bacillota</taxon>
        <taxon>Bacilli</taxon>
        <taxon>Bacillales</taxon>
        <taxon>Paenibacillaceae</taxon>
        <taxon>Aneurinibacillus group</taxon>
        <taxon>Aneurinibacillus</taxon>
    </lineage>
</organism>
<dbReference type="InterPro" id="IPR036388">
    <property type="entry name" value="WH-like_DNA-bd_sf"/>
</dbReference>
<dbReference type="InterPro" id="IPR037171">
    <property type="entry name" value="NagB/RpiA_transferase-like"/>
</dbReference>
<dbReference type="GeneID" id="42305846"/>
<dbReference type="SMART" id="SM00420">
    <property type="entry name" value="HTH_DEOR"/>
    <property type="match status" value="1"/>
</dbReference>
<dbReference type="PATRIC" id="fig|47500.8.peg.1142"/>
<dbReference type="SMART" id="SM01134">
    <property type="entry name" value="DeoRC"/>
    <property type="match status" value="1"/>
</dbReference>
<evidence type="ECO:0000259" key="3">
    <source>
        <dbReference type="PROSITE" id="PS51000"/>
    </source>
</evidence>
<dbReference type="OrthoDB" id="9797223at2"/>
<sequence>MSLVGEERKQYILHLLHETGKVRTNELVEQLEVSSETIRRYLEELEGEQKLKRVYGGAVKVNYGKEEPSPYAREILNAEEKKRIGRVAARLVEDNDSIIIDDGTTTLQMVHYLTGKQGITVLTASVPTLSLLLQYENQGMFSGDIYFIGGKVNTKHFRTSGSLAEQMLENFYVDKAFIAIDGISPHRGVTSYDAERAVLARKFMEHATRSIVLADSSKFGVSNFYKLAELQDVDMIISEATPPDEWKNIHGVEKTEWIIAE</sequence>
<dbReference type="PRINTS" id="PR00037">
    <property type="entry name" value="HTHLACR"/>
</dbReference>
<dbReference type="PANTHER" id="PTHR30363">
    <property type="entry name" value="HTH-TYPE TRANSCRIPTIONAL REGULATOR SRLR-RELATED"/>
    <property type="match status" value="1"/>
</dbReference>
<evidence type="ECO:0000313" key="4">
    <source>
        <dbReference type="EMBL" id="KON96051.1"/>
    </source>
</evidence>
<dbReference type="EMBL" id="FNED01000026">
    <property type="protein sequence ID" value="SDJ71917.1"/>
    <property type="molecule type" value="Genomic_DNA"/>
</dbReference>
<dbReference type="PANTHER" id="PTHR30363:SF44">
    <property type="entry name" value="AGA OPERON TRANSCRIPTIONAL REPRESSOR-RELATED"/>
    <property type="match status" value="1"/>
</dbReference>
<dbReference type="Gene3D" id="3.40.50.1360">
    <property type="match status" value="1"/>
</dbReference>
<feature type="domain" description="HTH deoR-type" evidence="3">
    <location>
        <begin position="5"/>
        <end position="60"/>
    </location>
</feature>
<keyword evidence="1" id="KW-0805">Transcription regulation</keyword>
<dbReference type="SUPFAM" id="SSF46785">
    <property type="entry name" value="Winged helix' DNA-binding domain"/>
    <property type="match status" value="1"/>
</dbReference>
<evidence type="ECO:0000256" key="2">
    <source>
        <dbReference type="ARBA" id="ARBA00023163"/>
    </source>
</evidence>